<sequence>MPSSQDLYNLQVRNADAFTKNRIASQLQSHPARPYIAALQAVGGDEGLDKDLKLKVSATVHIEYHDAPCLRDGTVKPVNVFANEKNIQIRTSVPRLRVYAANAVAAAAATSGNGGSVSGESEGAEGAAEGAAEGEGGDMDTSE</sequence>
<accession>A0A4V5NKW7</accession>
<feature type="region of interest" description="Disordered" evidence="1">
    <location>
        <begin position="108"/>
        <end position="143"/>
    </location>
</feature>
<reference evidence="2 3" key="1">
    <citation type="submission" date="2017-03" db="EMBL/GenBank/DDBJ databases">
        <title>Genomes of endolithic fungi from Antarctica.</title>
        <authorList>
            <person name="Coleine C."/>
            <person name="Masonjones S."/>
            <person name="Stajich J.E."/>
        </authorList>
    </citation>
    <scope>NUCLEOTIDE SEQUENCE [LARGE SCALE GENOMIC DNA]</scope>
    <source>
        <strain evidence="2 3">CCFEE 5184</strain>
    </source>
</reference>
<evidence type="ECO:0000256" key="1">
    <source>
        <dbReference type="SAM" id="MobiDB-lite"/>
    </source>
</evidence>
<dbReference type="EMBL" id="NAJQ01000005">
    <property type="protein sequence ID" value="TKA83659.1"/>
    <property type="molecule type" value="Genomic_DNA"/>
</dbReference>
<proteinExistence type="predicted"/>
<keyword evidence="3" id="KW-1185">Reference proteome</keyword>
<evidence type="ECO:0000313" key="2">
    <source>
        <dbReference type="EMBL" id="TKA83659.1"/>
    </source>
</evidence>
<evidence type="ECO:0000313" key="3">
    <source>
        <dbReference type="Proteomes" id="UP000309340"/>
    </source>
</evidence>
<dbReference type="Proteomes" id="UP000309340">
    <property type="component" value="Unassembled WGS sequence"/>
</dbReference>
<protein>
    <submittedName>
        <fullName evidence="2">Uncharacterized protein</fullName>
    </submittedName>
</protein>
<comment type="caution">
    <text evidence="2">The sequence shown here is derived from an EMBL/GenBank/DDBJ whole genome shotgun (WGS) entry which is preliminary data.</text>
</comment>
<dbReference type="OrthoDB" id="3918202at2759"/>
<feature type="compositionally biased region" description="Low complexity" evidence="1">
    <location>
        <begin position="118"/>
        <end position="131"/>
    </location>
</feature>
<dbReference type="AlphaFoldDB" id="A0A4V5NKW7"/>
<gene>
    <name evidence="2" type="ORF">B0A55_00448</name>
</gene>
<organism evidence="2 3">
    <name type="scientific">Friedmanniomyces simplex</name>
    <dbReference type="NCBI Taxonomy" id="329884"/>
    <lineage>
        <taxon>Eukaryota</taxon>
        <taxon>Fungi</taxon>
        <taxon>Dikarya</taxon>
        <taxon>Ascomycota</taxon>
        <taxon>Pezizomycotina</taxon>
        <taxon>Dothideomycetes</taxon>
        <taxon>Dothideomycetidae</taxon>
        <taxon>Mycosphaerellales</taxon>
        <taxon>Teratosphaeriaceae</taxon>
        <taxon>Friedmanniomyces</taxon>
    </lineage>
</organism>
<name>A0A4V5NKW7_9PEZI</name>